<dbReference type="InterPro" id="IPR000182">
    <property type="entry name" value="GNAT_dom"/>
</dbReference>
<dbReference type="GO" id="GO:0016747">
    <property type="term" value="F:acyltransferase activity, transferring groups other than amino-acyl groups"/>
    <property type="evidence" value="ECO:0007669"/>
    <property type="project" value="InterPro"/>
</dbReference>
<keyword evidence="3" id="KW-1185">Reference proteome</keyword>
<evidence type="ECO:0000259" key="1">
    <source>
        <dbReference type="PROSITE" id="PS51186"/>
    </source>
</evidence>
<dbReference type="OrthoDB" id="8304386at2"/>
<dbReference type="Gene3D" id="3.40.630.30">
    <property type="match status" value="1"/>
</dbReference>
<dbReference type="AlphaFoldDB" id="A0A330LQE9"/>
<sequence>MITIEKLNTAHISAIHHITLPKEQLKFASSAEAFLADGSATTHLHIIKYHDDVVGFFKIDIAYSSTFAFCSEPSVGLRTFVIDAKLQGKGIGSNAVKALLPYLKENYPHYQSLYLTVNCQNPGAVSCYQKAGLQDTGELYLGGAAGPQHIMKAKIV</sequence>
<dbReference type="InterPro" id="IPR016181">
    <property type="entry name" value="Acyl_CoA_acyltransferase"/>
</dbReference>
<dbReference type="Proteomes" id="UP000250163">
    <property type="component" value="Chromosome MORIYA"/>
</dbReference>
<feature type="domain" description="N-acetyltransferase" evidence="1">
    <location>
        <begin position="2"/>
        <end position="156"/>
    </location>
</feature>
<dbReference type="PROSITE" id="PS51186">
    <property type="entry name" value="GNAT"/>
    <property type="match status" value="1"/>
</dbReference>
<protein>
    <recommendedName>
        <fullName evidence="1">N-acetyltransferase domain-containing protein</fullName>
    </recommendedName>
</protein>
<name>A0A330LQE9_9GAMM</name>
<reference evidence="3" key="1">
    <citation type="submission" date="2018-05" db="EMBL/GenBank/DDBJ databases">
        <authorList>
            <person name="Cea G.-C."/>
            <person name="William W."/>
        </authorList>
    </citation>
    <scope>NUCLEOTIDE SEQUENCE [LARGE SCALE GENOMIC DNA]</scope>
    <source>
        <strain evidence="3">DB21MT 5</strain>
    </source>
</reference>
<dbReference type="SUPFAM" id="SSF55729">
    <property type="entry name" value="Acyl-CoA N-acyltransferases (Nat)"/>
    <property type="match status" value="1"/>
</dbReference>
<dbReference type="KEGG" id="mya:MORIYA_1600"/>
<accession>A0A330LQE9</accession>
<proteinExistence type="predicted"/>
<dbReference type="RefSeq" id="WP_112714018.1">
    <property type="nucleotide sequence ID" value="NZ_LS483250.1"/>
</dbReference>
<dbReference type="EMBL" id="LS483250">
    <property type="protein sequence ID" value="SQD78078.1"/>
    <property type="molecule type" value="Genomic_DNA"/>
</dbReference>
<evidence type="ECO:0000313" key="3">
    <source>
        <dbReference type="Proteomes" id="UP000250163"/>
    </source>
</evidence>
<dbReference type="Pfam" id="PF00583">
    <property type="entry name" value="Acetyltransf_1"/>
    <property type="match status" value="1"/>
</dbReference>
<gene>
    <name evidence="2" type="ORF">MORIYA_1600</name>
</gene>
<evidence type="ECO:0000313" key="2">
    <source>
        <dbReference type="EMBL" id="SQD78078.1"/>
    </source>
</evidence>
<organism evidence="2 3">
    <name type="scientific">Moritella yayanosii</name>
    <dbReference type="NCBI Taxonomy" id="69539"/>
    <lineage>
        <taxon>Bacteria</taxon>
        <taxon>Pseudomonadati</taxon>
        <taxon>Pseudomonadota</taxon>
        <taxon>Gammaproteobacteria</taxon>
        <taxon>Alteromonadales</taxon>
        <taxon>Moritellaceae</taxon>
        <taxon>Moritella</taxon>
    </lineage>
</organism>